<protein>
    <submittedName>
        <fullName evidence="1">Uncharacterized protein</fullName>
    </submittedName>
</protein>
<sequence>MGSFLSRKVMSYQEKNDIVSPKIQVQEQVQEHLHIHTSIQFVCEDACDYTLSRYEALKQLINYLDINNLFVEREVILLLIKFWVEPYIIIPLFQTPFLDVIFLELFSDFKFKQYELHDTEDFDRDEIDFFDTIQLYNKDTYSITEFNRLMKSYYQKNDKKFSISFFRVIHIKINDTTYVCKLNLKYNGNLYFSEY</sequence>
<proteinExistence type="predicted"/>
<dbReference type="EMBL" id="MN739135">
    <property type="protein sequence ID" value="QHS90423.1"/>
    <property type="molecule type" value="Genomic_DNA"/>
</dbReference>
<accession>A0A6C0BGC7</accession>
<name>A0A6C0BGC7_9ZZZZ</name>
<organism evidence="1">
    <name type="scientific">viral metagenome</name>
    <dbReference type="NCBI Taxonomy" id="1070528"/>
    <lineage>
        <taxon>unclassified sequences</taxon>
        <taxon>metagenomes</taxon>
        <taxon>organismal metagenomes</taxon>
    </lineage>
</organism>
<evidence type="ECO:0000313" key="1">
    <source>
        <dbReference type="EMBL" id="QHS90423.1"/>
    </source>
</evidence>
<dbReference type="AlphaFoldDB" id="A0A6C0BGC7"/>
<reference evidence="1" key="1">
    <citation type="journal article" date="2020" name="Nature">
        <title>Giant virus diversity and host interactions through global metagenomics.</title>
        <authorList>
            <person name="Schulz F."/>
            <person name="Roux S."/>
            <person name="Paez-Espino D."/>
            <person name="Jungbluth S."/>
            <person name="Walsh D.A."/>
            <person name="Denef V.J."/>
            <person name="McMahon K.D."/>
            <person name="Konstantinidis K.T."/>
            <person name="Eloe-Fadrosh E.A."/>
            <person name="Kyrpides N.C."/>
            <person name="Woyke T."/>
        </authorList>
    </citation>
    <scope>NUCLEOTIDE SEQUENCE</scope>
    <source>
        <strain evidence="1">GVMAG-M-3300010160-60</strain>
    </source>
</reference>